<evidence type="ECO:0000256" key="8">
    <source>
        <dbReference type="SAM" id="MobiDB-lite"/>
    </source>
</evidence>
<dbReference type="PANTHER" id="PTHR48020">
    <property type="entry name" value="PROTON MYO-INOSITOL COTRANSPORTER"/>
    <property type="match status" value="1"/>
</dbReference>
<feature type="transmembrane region" description="Helical" evidence="9">
    <location>
        <begin position="548"/>
        <end position="568"/>
    </location>
</feature>
<feature type="compositionally biased region" description="Basic and acidic residues" evidence="8">
    <location>
        <begin position="7"/>
        <end position="17"/>
    </location>
</feature>
<keyword evidence="6 9" id="KW-0472">Membrane</keyword>
<feature type="transmembrane region" description="Helical" evidence="9">
    <location>
        <begin position="295"/>
        <end position="315"/>
    </location>
</feature>
<evidence type="ECO:0000313" key="12">
    <source>
        <dbReference type="Proteomes" id="UP000053664"/>
    </source>
</evidence>
<feature type="transmembrane region" description="Helical" evidence="9">
    <location>
        <begin position="580"/>
        <end position="599"/>
    </location>
</feature>
<dbReference type="OrthoDB" id="5290825at2759"/>
<evidence type="ECO:0000256" key="1">
    <source>
        <dbReference type="ARBA" id="ARBA00004141"/>
    </source>
</evidence>
<evidence type="ECO:0000256" key="9">
    <source>
        <dbReference type="SAM" id="Phobius"/>
    </source>
</evidence>
<dbReference type="FunFam" id="1.20.1250.20:FF:000474">
    <property type="entry name" value="Sugar transporter, putative"/>
    <property type="match status" value="1"/>
</dbReference>
<comment type="catalytic activity">
    <reaction evidence="7">
        <text>myo-inositol(out) + H(+)(out) = myo-inositol(in) + H(+)(in)</text>
        <dbReference type="Rhea" id="RHEA:60364"/>
        <dbReference type="ChEBI" id="CHEBI:15378"/>
        <dbReference type="ChEBI" id="CHEBI:17268"/>
    </reaction>
</comment>
<dbReference type="InterPro" id="IPR005828">
    <property type="entry name" value="MFS_sugar_transport-like"/>
</dbReference>
<feature type="region of interest" description="Disordered" evidence="8">
    <location>
        <begin position="1"/>
        <end position="75"/>
    </location>
</feature>
<dbReference type="KEGG" id="pfp:PFL1_04717"/>
<feature type="transmembrane region" description="Helical" evidence="9">
    <location>
        <begin position="232"/>
        <end position="250"/>
    </location>
</feature>
<feature type="domain" description="Major facilitator superfamily (MFS) profile" evidence="10">
    <location>
        <begin position="163"/>
        <end position="603"/>
    </location>
</feature>
<comment type="similarity">
    <text evidence="2">Belongs to the major facilitator superfamily. Sugar transporter (TC 2.A.1.1) family.</text>
</comment>
<dbReference type="Proteomes" id="UP000053664">
    <property type="component" value="Unassembled WGS sequence"/>
</dbReference>
<keyword evidence="4 9" id="KW-0812">Transmembrane</keyword>
<dbReference type="NCBIfam" id="TIGR00879">
    <property type="entry name" value="SP"/>
    <property type="match status" value="1"/>
</dbReference>
<dbReference type="GO" id="GO:0016020">
    <property type="term" value="C:membrane"/>
    <property type="evidence" value="ECO:0007669"/>
    <property type="project" value="UniProtKB-SubCell"/>
</dbReference>
<dbReference type="InterPro" id="IPR050814">
    <property type="entry name" value="Myo-inositol_Transporter"/>
</dbReference>
<feature type="compositionally biased region" description="Basic and acidic residues" evidence="8">
    <location>
        <begin position="48"/>
        <end position="61"/>
    </location>
</feature>
<dbReference type="AlphaFoldDB" id="A0A061H565"/>
<dbReference type="PRINTS" id="PR00171">
    <property type="entry name" value="SUGRTRNSPORT"/>
</dbReference>
<dbReference type="eggNOG" id="KOG0254">
    <property type="taxonomic scope" value="Eukaryota"/>
</dbReference>
<evidence type="ECO:0000256" key="4">
    <source>
        <dbReference type="ARBA" id="ARBA00022692"/>
    </source>
</evidence>
<feature type="compositionally biased region" description="Polar residues" evidence="8">
    <location>
        <begin position="21"/>
        <end position="46"/>
    </location>
</feature>
<dbReference type="PROSITE" id="PS00216">
    <property type="entry name" value="SUGAR_TRANSPORT_1"/>
    <property type="match status" value="1"/>
</dbReference>
<evidence type="ECO:0000256" key="6">
    <source>
        <dbReference type="ARBA" id="ARBA00023136"/>
    </source>
</evidence>
<dbReference type="GO" id="GO:0015798">
    <property type="term" value="P:myo-inositol transport"/>
    <property type="evidence" value="ECO:0007669"/>
    <property type="project" value="UniProtKB-ARBA"/>
</dbReference>
<dbReference type="GO" id="GO:0015791">
    <property type="term" value="P:polyol transmembrane transport"/>
    <property type="evidence" value="ECO:0007669"/>
    <property type="project" value="UniProtKB-ARBA"/>
</dbReference>
<dbReference type="EMBL" id="KE361638">
    <property type="protein sequence ID" value="EPQ27579.1"/>
    <property type="molecule type" value="Genomic_DNA"/>
</dbReference>
<name>A0A061H565_9BASI</name>
<dbReference type="InterPro" id="IPR005829">
    <property type="entry name" value="Sugar_transporter_CS"/>
</dbReference>
<evidence type="ECO:0000256" key="2">
    <source>
        <dbReference type="ARBA" id="ARBA00010992"/>
    </source>
</evidence>
<keyword evidence="3" id="KW-0813">Transport</keyword>
<comment type="subcellular location">
    <subcellularLocation>
        <location evidence="1">Membrane</location>
        <topology evidence="1">Multi-pass membrane protein</topology>
    </subcellularLocation>
</comment>
<feature type="transmembrane region" description="Helical" evidence="9">
    <location>
        <begin position="327"/>
        <end position="349"/>
    </location>
</feature>
<dbReference type="GO" id="GO:0022857">
    <property type="term" value="F:transmembrane transporter activity"/>
    <property type="evidence" value="ECO:0007669"/>
    <property type="project" value="InterPro"/>
</dbReference>
<gene>
    <name evidence="11" type="ORF">PFL1_04717</name>
</gene>
<protein>
    <recommendedName>
        <fullName evidence="10">Major facilitator superfamily (MFS) profile domain-containing protein</fullName>
    </recommendedName>
</protein>
<dbReference type="GeneID" id="19318817"/>
<dbReference type="SUPFAM" id="SSF103473">
    <property type="entry name" value="MFS general substrate transporter"/>
    <property type="match status" value="1"/>
</dbReference>
<dbReference type="PANTHER" id="PTHR48020:SF26">
    <property type="entry name" value="MYO-INOSITOL TRANSPORTER, PUTATIVE (AFU_ORTHOLOGUE AFUA_4G01560)-RELATED"/>
    <property type="match status" value="1"/>
</dbReference>
<dbReference type="HOGENOM" id="CLU_001265_43_5_1"/>
<dbReference type="PROSITE" id="PS50850">
    <property type="entry name" value="MFS"/>
    <property type="match status" value="1"/>
</dbReference>
<reference evidence="11 12" key="1">
    <citation type="journal article" date="2013" name="Plant Cell">
        <title>The transition from a phytopathogenic smut ancestor to an anamorphic biocontrol agent deciphered by comparative whole-genome analysis.</title>
        <authorList>
            <person name="Lefebvre F."/>
            <person name="Joly D.L."/>
            <person name="Labbe C."/>
            <person name="Teichmann B."/>
            <person name="Linning R."/>
            <person name="Belzile F."/>
            <person name="Bakkeren G."/>
            <person name="Belanger R.R."/>
        </authorList>
    </citation>
    <scope>NUCLEOTIDE SEQUENCE [LARGE SCALE GENOMIC DNA]</scope>
    <source>
        <strain evidence="11 12">PF-1</strain>
    </source>
</reference>
<evidence type="ECO:0000313" key="11">
    <source>
        <dbReference type="EMBL" id="EPQ27579.1"/>
    </source>
</evidence>
<dbReference type="InterPro" id="IPR003663">
    <property type="entry name" value="Sugar/inositol_transpt"/>
</dbReference>
<dbReference type="Gene3D" id="1.20.1250.20">
    <property type="entry name" value="MFS general substrate transporter like domains"/>
    <property type="match status" value="1"/>
</dbReference>
<evidence type="ECO:0000259" key="10">
    <source>
        <dbReference type="PROSITE" id="PS50850"/>
    </source>
</evidence>
<keyword evidence="5 9" id="KW-1133">Transmembrane helix</keyword>
<sequence length="672" mass="74278">MSPPPASHDEGRGDQHGRTSALASDTSTRSSVDGANQVGAATTTAPSPDKEDEKRTSDDLHVTPAADVKLESQKSRQDAAADLEVRLANPLKGYSRSDVVQRARDFAHAAGLDDLADVFAKGALLARDPLRFEDMPELDEADKEAVRRETTHRWQHPRQLYMLVICCSLGAVVQGMDQSVINGANLFFPTTFGIQNESSWLLGIINSAPYFSCALLACWVTEPLNHYFGRRGAIFISCAIALLTCVWAGLTHTWWHLLISRIFLGFGIAPKSATVPIYAAETVPAQIRGGLVMQWQLWTAGGIMLGFVADIAFYNVPNQSGIDGLNWRLMLGSAAIPPIFVLVLVYMSPESPRWYLGKRRFADAYKAMSRLRNTPLQAARDVYFAYEGMLAEEEANRNKSRSRLLELFTVPRIRKGTQSATFVMIMQQACGINVNAYYGSSIFKEAGATELTALGASLGWGAVNWIAGFPAIWTIDKLGRRGLLLIGFPLMAIFLFWAGFSFYITSDNARVAMVALGTYLHCISYSPTEGPVPFTYSSESFPLAHRTIGMTWAVSVCWFFNGVLSLTFPAMTETLTNTGAFCFYGAWNVFGFVYTYFLLPETKSLTLEELDAVFSVSNRRHAGYFAKKLPWYTDKYLFRRSVADFPPLYEHERLSAEERAARGTAVPAAAGH</sequence>
<feature type="transmembrane region" description="Helical" evidence="9">
    <location>
        <begin position="200"/>
        <end position="220"/>
    </location>
</feature>
<evidence type="ECO:0000256" key="3">
    <source>
        <dbReference type="ARBA" id="ARBA00022448"/>
    </source>
</evidence>
<feature type="transmembrane region" description="Helical" evidence="9">
    <location>
        <begin position="483"/>
        <end position="504"/>
    </location>
</feature>
<evidence type="ECO:0000256" key="7">
    <source>
        <dbReference type="ARBA" id="ARBA00049119"/>
    </source>
</evidence>
<dbReference type="RefSeq" id="XP_007880436.1">
    <property type="nucleotide sequence ID" value="XM_007882245.1"/>
</dbReference>
<accession>A0A061H565</accession>
<dbReference type="InterPro" id="IPR020846">
    <property type="entry name" value="MFS_dom"/>
</dbReference>
<evidence type="ECO:0000256" key="5">
    <source>
        <dbReference type="ARBA" id="ARBA00022989"/>
    </source>
</evidence>
<dbReference type="Pfam" id="PF00083">
    <property type="entry name" value="Sugar_tr"/>
    <property type="match status" value="1"/>
</dbReference>
<dbReference type="InterPro" id="IPR036259">
    <property type="entry name" value="MFS_trans_sf"/>
</dbReference>
<organism evidence="11 12">
    <name type="scientific">Pseudozyma flocculosa PF-1</name>
    <dbReference type="NCBI Taxonomy" id="1277687"/>
    <lineage>
        <taxon>Eukaryota</taxon>
        <taxon>Fungi</taxon>
        <taxon>Dikarya</taxon>
        <taxon>Basidiomycota</taxon>
        <taxon>Ustilaginomycotina</taxon>
        <taxon>Ustilaginomycetes</taxon>
        <taxon>Ustilaginales</taxon>
        <taxon>Ustilaginaceae</taxon>
        <taxon>Pseudozyma</taxon>
    </lineage>
</organism>
<proteinExistence type="inferred from homology"/>